<organism evidence="2 3">
    <name type="scientific">Paracidovorax wautersii</name>
    <dbReference type="NCBI Taxonomy" id="1177982"/>
    <lineage>
        <taxon>Bacteria</taxon>
        <taxon>Pseudomonadati</taxon>
        <taxon>Pseudomonadota</taxon>
        <taxon>Betaproteobacteria</taxon>
        <taxon>Burkholderiales</taxon>
        <taxon>Comamonadaceae</taxon>
        <taxon>Paracidovorax</taxon>
    </lineage>
</organism>
<protein>
    <submittedName>
        <fullName evidence="2">Relaxase/Mobilisation nuclease domain-containing protein</fullName>
    </submittedName>
</protein>
<proteinExistence type="predicted"/>
<dbReference type="InterPro" id="IPR005094">
    <property type="entry name" value="Endonuclease_MobA/VirD2"/>
</dbReference>
<evidence type="ECO:0000313" key="3">
    <source>
        <dbReference type="Proteomes" id="UP000199119"/>
    </source>
</evidence>
<gene>
    <name evidence="2" type="ORF">SAMN04489711_11590</name>
</gene>
<accession>A0A1I2GKR6</accession>
<dbReference type="EMBL" id="FONX01000015">
    <property type="protein sequence ID" value="SFF17629.1"/>
    <property type="molecule type" value="Genomic_DNA"/>
</dbReference>
<dbReference type="Pfam" id="PF03432">
    <property type="entry name" value="Relaxase"/>
    <property type="match status" value="1"/>
</dbReference>
<reference evidence="3" key="1">
    <citation type="submission" date="2016-10" db="EMBL/GenBank/DDBJ databases">
        <authorList>
            <person name="Varghese N."/>
            <person name="Submissions S."/>
        </authorList>
    </citation>
    <scope>NUCLEOTIDE SEQUENCE [LARGE SCALE GENOMIC DNA]</scope>
    <source>
        <strain evidence="3">DSM 27981</strain>
    </source>
</reference>
<sequence>MIVKHVPMRSLGKRDFAGLANYITDAQSKDRRLDHLQATNCEAGSIQDAITEVLATQHTNTRAEGDKTDRLIVSIRAGEHPHTDVQQKWPGATVSLRSGYRDSDTACCLRDGPTPPVADKVAGRRSTAVHHIPGT</sequence>
<dbReference type="AlphaFoldDB" id="A0A1I2GKR6"/>
<dbReference type="RefSeq" id="WP_434803203.1">
    <property type="nucleotide sequence ID" value="NZ_FONX01000015.1"/>
</dbReference>
<name>A0A1I2GKR6_9BURK</name>
<feature type="domain" description="MobA/VirD2-like nuclease" evidence="1">
    <location>
        <begin position="22"/>
        <end position="83"/>
    </location>
</feature>
<evidence type="ECO:0000313" key="2">
    <source>
        <dbReference type="EMBL" id="SFF17629.1"/>
    </source>
</evidence>
<keyword evidence="3" id="KW-1185">Reference proteome</keyword>
<evidence type="ECO:0000259" key="1">
    <source>
        <dbReference type="Pfam" id="PF03432"/>
    </source>
</evidence>
<dbReference type="Proteomes" id="UP000199119">
    <property type="component" value="Unassembled WGS sequence"/>
</dbReference>
<dbReference type="STRING" id="1177982.SAMN04489711_11590"/>